<proteinExistence type="predicted"/>
<dbReference type="InterPro" id="IPR027417">
    <property type="entry name" value="P-loop_NTPase"/>
</dbReference>
<sequence>MTAYDNFENDLIQNEEDTDEINYGTPDPNSEISKVPCGGCGALLHCKVSISPDEYPKILSIIRNKQALVVLMVDLMDFPCSIWPGIADILGPKTPIVVVGNKVDLLPRDGKKFLSRVEQNLLDHIRLSGFATSNILNVSLISAKSGFGVEALITRLHSLWKHKGDVYLVGCTNVGKSSLFNALLQSDYCKIQASDLIQRATISHWPGTTLNMLKFPIMRPTGQRLYWRHKRLMEEQRFAAKEAKLRTEVLKTDNVAAHATLIGRIGQTYSRDNDTDVEVKDCFLMSTKTNDPGNVRMGIDENHPEYALSRWCFDTPGVVQPNQILHLLTIEELMHTIPKEIIRPQTFCVKPGTSLFIAGLARLDFLKGPGSVRLTVFRSNALPVTLCHLEVADSIYEECLGTELFKVPVPSAIRLSKWPGLESTKPFVVTGAGRRTSCNDVVLSSAGWVAITPLKVGDFEFQAWTPEKRGIYIRDSLLPEAVTLKGPRISRSVAYKYNKFI</sequence>
<dbReference type="AlphaFoldDB" id="A0AAV8W0N7"/>
<evidence type="ECO:0000313" key="2">
    <source>
        <dbReference type="EMBL" id="KAJ8920237.1"/>
    </source>
</evidence>
<name>A0AAV8W0N7_9CUCU</name>
<dbReference type="Gene3D" id="3.40.50.300">
    <property type="entry name" value="P-loop containing nucleotide triphosphate hydrolases"/>
    <property type="match status" value="1"/>
</dbReference>
<dbReference type="InterPro" id="IPR052807">
    <property type="entry name" value="Mito_transl_resp_regulator"/>
</dbReference>
<dbReference type="GO" id="GO:0005525">
    <property type="term" value="F:GTP binding"/>
    <property type="evidence" value="ECO:0007669"/>
    <property type="project" value="InterPro"/>
</dbReference>
<keyword evidence="3" id="KW-1185">Reference proteome</keyword>
<organism evidence="2 3">
    <name type="scientific">Exocentrus adspersus</name>
    <dbReference type="NCBI Taxonomy" id="1586481"/>
    <lineage>
        <taxon>Eukaryota</taxon>
        <taxon>Metazoa</taxon>
        <taxon>Ecdysozoa</taxon>
        <taxon>Arthropoda</taxon>
        <taxon>Hexapoda</taxon>
        <taxon>Insecta</taxon>
        <taxon>Pterygota</taxon>
        <taxon>Neoptera</taxon>
        <taxon>Endopterygota</taxon>
        <taxon>Coleoptera</taxon>
        <taxon>Polyphaga</taxon>
        <taxon>Cucujiformia</taxon>
        <taxon>Chrysomeloidea</taxon>
        <taxon>Cerambycidae</taxon>
        <taxon>Lamiinae</taxon>
        <taxon>Acanthocinini</taxon>
        <taxon>Exocentrus</taxon>
    </lineage>
</organism>
<reference evidence="2 3" key="1">
    <citation type="journal article" date="2023" name="Insect Mol. Biol.">
        <title>Genome sequencing provides insights into the evolution of gene families encoding plant cell wall-degrading enzymes in longhorned beetles.</title>
        <authorList>
            <person name="Shin N.R."/>
            <person name="Okamura Y."/>
            <person name="Kirsch R."/>
            <person name="Pauchet Y."/>
        </authorList>
    </citation>
    <scope>NUCLEOTIDE SEQUENCE [LARGE SCALE GENOMIC DNA]</scope>
    <source>
        <strain evidence="2">EAD_L_NR</strain>
    </source>
</reference>
<accession>A0AAV8W0N7</accession>
<dbReference type="Proteomes" id="UP001159042">
    <property type="component" value="Unassembled WGS sequence"/>
</dbReference>
<evidence type="ECO:0000259" key="1">
    <source>
        <dbReference type="Pfam" id="PF01926"/>
    </source>
</evidence>
<dbReference type="CDD" id="cd01855">
    <property type="entry name" value="YqeH"/>
    <property type="match status" value="1"/>
</dbReference>
<dbReference type="PANTHER" id="PTHR46406">
    <property type="entry name" value="NITRIC OXIDE-ASSOCIATED PROTEIN 1"/>
    <property type="match status" value="1"/>
</dbReference>
<dbReference type="EMBL" id="JANEYG010000015">
    <property type="protein sequence ID" value="KAJ8920237.1"/>
    <property type="molecule type" value="Genomic_DNA"/>
</dbReference>
<feature type="domain" description="G" evidence="1">
    <location>
        <begin position="166"/>
        <end position="218"/>
    </location>
</feature>
<dbReference type="InterPro" id="IPR006073">
    <property type="entry name" value="GTP-bd"/>
</dbReference>
<dbReference type="Pfam" id="PF01926">
    <property type="entry name" value="MMR_HSR1"/>
    <property type="match status" value="1"/>
</dbReference>
<comment type="caution">
    <text evidence="2">The sequence shown here is derived from an EMBL/GenBank/DDBJ whole genome shotgun (WGS) entry which is preliminary data.</text>
</comment>
<dbReference type="SUPFAM" id="SSF52540">
    <property type="entry name" value="P-loop containing nucleoside triphosphate hydrolases"/>
    <property type="match status" value="1"/>
</dbReference>
<dbReference type="PANTHER" id="PTHR46406:SF1">
    <property type="entry name" value="NITRIC OXIDE-ASSOCIATED PROTEIN 1"/>
    <property type="match status" value="1"/>
</dbReference>
<evidence type="ECO:0000313" key="3">
    <source>
        <dbReference type="Proteomes" id="UP001159042"/>
    </source>
</evidence>
<gene>
    <name evidence="2" type="ORF">NQ315_011898</name>
</gene>
<protein>
    <recommendedName>
        <fullName evidence="1">G domain-containing protein</fullName>
    </recommendedName>
</protein>